<feature type="region of interest" description="Disordered" evidence="1">
    <location>
        <begin position="153"/>
        <end position="172"/>
    </location>
</feature>
<dbReference type="AlphaFoldDB" id="A0A1Y1YWB3"/>
<organism evidence="2 3">
    <name type="scientific">Basidiobolus meristosporus CBS 931.73</name>
    <dbReference type="NCBI Taxonomy" id="1314790"/>
    <lineage>
        <taxon>Eukaryota</taxon>
        <taxon>Fungi</taxon>
        <taxon>Fungi incertae sedis</taxon>
        <taxon>Zoopagomycota</taxon>
        <taxon>Entomophthoromycotina</taxon>
        <taxon>Basidiobolomycetes</taxon>
        <taxon>Basidiobolales</taxon>
        <taxon>Basidiobolaceae</taxon>
        <taxon>Basidiobolus</taxon>
    </lineage>
</organism>
<sequence>MPISHHILEEYQRSELSPSRGLQQNPNPPYQNGTQQYNMDMFDRNLRQHPDHFDSRFNSEPSDFFSNFLRAAAEKRNAAAGMADNDQYRDPRVHFEDPAIMSARVSSPPNTMDLSEKGDPRAWMNMRLQGGNPLHRLRGYDADFNLNNGELGPQFSQNMHHASSHFRTTQHH</sequence>
<feature type="region of interest" description="Disordered" evidence="1">
    <location>
        <begin position="13"/>
        <end position="36"/>
    </location>
</feature>
<keyword evidence="3" id="KW-1185">Reference proteome</keyword>
<comment type="caution">
    <text evidence="2">The sequence shown here is derived from an EMBL/GenBank/DDBJ whole genome shotgun (WGS) entry which is preliminary data.</text>
</comment>
<evidence type="ECO:0000256" key="1">
    <source>
        <dbReference type="SAM" id="MobiDB-lite"/>
    </source>
</evidence>
<feature type="compositionally biased region" description="Polar residues" evidence="1">
    <location>
        <begin position="14"/>
        <end position="36"/>
    </location>
</feature>
<evidence type="ECO:0000313" key="2">
    <source>
        <dbReference type="EMBL" id="ORY02330.1"/>
    </source>
</evidence>
<protein>
    <submittedName>
        <fullName evidence="2">Uncharacterized protein</fullName>
    </submittedName>
</protein>
<accession>A0A1Y1YWB3</accession>
<dbReference type="Proteomes" id="UP000193498">
    <property type="component" value="Unassembled WGS sequence"/>
</dbReference>
<dbReference type="InParanoid" id="A0A1Y1YWB3"/>
<reference evidence="2 3" key="1">
    <citation type="submission" date="2016-07" db="EMBL/GenBank/DDBJ databases">
        <title>Pervasive Adenine N6-methylation of Active Genes in Fungi.</title>
        <authorList>
            <consortium name="DOE Joint Genome Institute"/>
            <person name="Mondo S.J."/>
            <person name="Dannebaum R.O."/>
            <person name="Kuo R.C."/>
            <person name="Labutti K."/>
            <person name="Haridas S."/>
            <person name="Kuo A."/>
            <person name="Salamov A."/>
            <person name="Ahrendt S.R."/>
            <person name="Lipzen A."/>
            <person name="Sullivan W."/>
            <person name="Andreopoulos W.B."/>
            <person name="Clum A."/>
            <person name="Lindquist E."/>
            <person name="Daum C."/>
            <person name="Ramamoorthy G.K."/>
            <person name="Gryganskyi A."/>
            <person name="Culley D."/>
            <person name="Magnuson J.K."/>
            <person name="James T.Y."/>
            <person name="O'Malley M.A."/>
            <person name="Stajich J.E."/>
            <person name="Spatafora J.W."/>
            <person name="Visel A."/>
            <person name="Grigoriev I.V."/>
        </authorList>
    </citation>
    <scope>NUCLEOTIDE SEQUENCE [LARGE SCALE GENOMIC DNA]</scope>
    <source>
        <strain evidence="2 3">CBS 931.73</strain>
    </source>
</reference>
<proteinExistence type="predicted"/>
<name>A0A1Y1YWB3_9FUNG</name>
<feature type="compositionally biased region" description="Basic residues" evidence="1">
    <location>
        <begin position="162"/>
        <end position="172"/>
    </location>
</feature>
<evidence type="ECO:0000313" key="3">
    <source>
        <dbReference type="Proteomes" id="UP000193498"/>
    </source>
</evidence>
<dbReference type="EMBL" id="MCFE01000058">
    <property type="protein sequence ID" value="ORY02330.1"/>
    <property type="molecule type" value="Genomic_DNA"/>
</dbReference>
<gene>
    <name evidence="2" type="ORF">K493DRAFT_334667</name>
</gene>